<keyword evidence="2" id="KW-1185">Reference proteome</keyword>
<dbReference type="AlphaFoldDB" id="A0A1H6C3T0"/>
<proteinExistence type="predicted"/>
<sequence length="63" mass="6672">MAVLVIVLAVFLAGAVVGAFTFVVVGIHAEERRAFRDGATDSRCGAVSRRLLTAGVVREGTRR</sequence>
<evidence type="ECO:0000313" key="1">
    <source>
        <dbReference type="EMBL" id="SEG67285.1"/>
    </source>
</evidence>
<evidence type="ECO:0000313" key="2">
    <source>
        <dbReference type="Proteomes" id="UP000236723"/>
    </source>
</evidence>
<name>A0A1H6C3T0_9ACTN</name>
<gene>
    <name evidence="1" type="ORF">SAMN04489712_108272</name>
</gene>
<protein>
    <submittedName>
        <fullName evidence="1">Uncharacterized protein</fullName>
    </submittedName>
</protein>
<organism evidence="1 2">
    <name type="scientific">Thermomonospora echinospora</name>
    <dbReference type="NCBI Taxonomy" id="1992"/>
    <lineage>
        <taxon>Bacteria</taxon>
        <taxon>Bacillati</taxon>
        <taxon>Actinomycetota</taxon>
        <taxon>Actinomycetes</taxon>
        <taxon>Streptosporangiales</taxon>
        <taxon>Thermomonosporaceae</taxon>
        <taxon>Thermomonospora</taxon>
    </lineage>
</organism>
<accession>A0A1H6C3T0</accession>
<dbReference type="Proteomes" id="UP000236723">
    <property type="component" value="Unassembled WGS sequence"/>
</dbReference>
<dbReference type="EMBL" id="FNVO01000008">
    <property type="protein sequence ID" value="SEG67285.1"/>
    <property type="molecule type" value="Genomic_DNA"/>
</dbReference>
<reference evidence="2" key="1">
    <citation type="submission" date="2016-10" db="EMBL/GenBank/DDBJ databases">
        <authorList>
            <person name="Varghese N."/>
            <person name="Submissions S."/>
        </authorList>
    </citation>
    <scope>NUCLEOTIDE SEQUENCE [LARGE SCALE GENOMIC DNA]</scope>
    <source>
        <strain evidence="2">DSM 43163</strain>
    </source>
</reference>